<dbReference type="AlphaFoldDB" id="X1TI74"/>
<evidence type="ECO:0000313" key="1">
    <source>
        <dbReference type="EMBL" id="GAI87290.1"/>
    </source>
</evidence>
<organism evidence="1">
    <name type="scientific">marine sediment metagenome</name>
    <dbReference type="NCBI Taxonomy" id="412755"/>
    <lineage>
        <taxon>unclassified sequences</taxon>
        <taxon>metagenomes</taxon>
        <taxon>ecological metagenomes</taxon>
    </lineage>
</organism>
<gene>
    <name evidence="1" type="ORF">S12H4_13078</name>
</gene>
<protein>
    <submittedName>
        <fullName evidence="1">Uncharacterized protein</fullName>
    </submittedName>
</protein>
<reference evidence="1" key="1">
    <citation type="journal article" date="2014" name="Front. Microbiol.">
        <title>High frequency of phylogenetically diverse reductive dehalogenase-homologous genes in deep subseafloor sedimentary metagenomes.</title>
        <authorList>
            <person name="Kawai M."/>
            <person name="Futagami T."/>
            <person name="Toyoda A."/>
            <person name="Takaki Y."/>
            <person name="Nishi S."/>
            <person name="Hori S."/>
            <person name="Arai W."/>
            <person name="Tsubouchi T."/>
            <person name="Morono Y."/>
            <person name="Uchiyama I."/>
            <person name="Ito T."/>
            <person name="Fujiyama A."/>
            <person name="Inagaki F."/>
            <person name="Takami H."/>
        </authorList>
    </citation>
    <scope>NUCLEOTIDE SEQUENCE</scope>
    <source>
        <strain evidence="1">Expedition CK06-06</strain>
    </source>
</reference>
<name>X1TI74_9ZZZZ</name>
<sequence length="74" mass="8688">MWRPKNWNAIEIAKPLKEAEPSARWVSQLDVNLVEAGADAMHKADVDFIRIFHPEAYFRIQASMTKEQFEAWEK</sequence>
<comment type="caution">
    <text evidence="1">The sequence shown here is derived from an EMBL/GenBank/DDBJ whole genome shotgun (WGS) entry which is preliminary data.</text>
</comment>
<accession>X1TI74</accession>
<proteinExistence type="predicted"/>
<dbReference type="EMBL" id="BARW01006233">
    <property type="protein sequence ID" value="GAI87290.1"/>
    <property type="molecule type" value="Genomic_DNA"/>
</dbReference>